<protein>
    <submittedName>
        <fullName evidence="2">Uncharacterized protein</fullName>
    </submittedName>
</protein>
<reference evidence="2" key="1">
    <citation type="submission" date="2020-05" db="EMBL/GenBank/DDBJ databases">
        <title>Phylogenomic resolution of chytrid fungi.</title>
        <authorList>
            <person name="Stajich J.E."/>
            <person name="Amses K."/>
            <person name="Simmons R."/>
            <person name="Seto K."/>
            <person name="Myers J."/>
            <person name="Bonds A."/>
            <person name="Quandt C.A."/>
            <person name="Barry K."/>
            <person name="Liu P."/>
            <person name="Grigoriev I."/>
            <person name="Longcore J.E."/>
            <person name="James T.Y."/>
        </authorList>
    </citation>
    <scope>NUCLEOTIDE SEQUENCE</scope>
    <source>
        <strain evidence="2">JEL0318</strain>
    </source>
</reference>
<sequence>MQSKRIVRRMRAYQRNAVKPDPAKPVTGVSIRAILDDELAKRQALTGATHEELSCRVAAYVKVRHRYIWRTGLVLEEEQTSARETVRQYLDTIGNKYLRMSNGLLDKSDSEDRKAPALEAKSANHSMTDEEEDDELATIISSDDEEPIEFDLQHLEERRKLDPELFQSVSKEVQKMLTVLRQLTLQGPSESGFSPLVANLEQLEVALRVADFAAQELETVEDDETLDLLESVEDEIWKLYKGKLPISGVSWGALSGQPVVVVVINLPQASPVDLPRSINGVSIMIEYGKVAPFHRSFHSELKPGISVGRRSSVTAATSGPFFSNGNETYMLV</sequence>
<evidence type="ECO:0000313" key="2">
    <source>
        <dbReference type="EMBL" id="KAJ3037621.1"/>
    </source>
</evidence>
<dbReference type="AlphaFoldDB" id="A0AAD5S2V8"/>
<gene>
    <name evidence="2" type="ORF">HK097_003460</name>
</gene>
<comment type="caution">
    <text evidence="2">The sequence shown here is derived from an EMBL/GenBank/DDBJ whole genome shotgun (WGS) entry which is preliminary data.</text>
</comment>
<feature type="region of interest" description="Disordered" evidence="1">
    <location>
        <begin position="104"/>
        <end position="135"/>
    </location>
</feature>
<dbReference type="EMBL" id="JADGJD010001813">
    <property type="protein sequence ID" value="KAJ3037621.1"/>
    <property type="molecule type" value="Genomic_DNA"/>
</dbReference>
<accession>A0AAD5S2V8</accession>
<keyword evidence="3" id="KW-1185">Reference proteome</keyword>
<dbReference type="Proteomes" id="UP001212841">
    <property type="component" value="Unassembled WGS sequence"/>
</dbReference>
<feature type="compositionally biased region" description="Basic and acidic residues" evidence="1">
    <location>
        <begin position="106"/>
        <end position="116"/>
    </location>
</feature>
<evidence type="ECO:0000256" key="1">
    <source>
        <dbReference type="SAM" id="MobiDB-lite"/>
    </source>
</evidence>
<organism evidence="2 3">
    <name type="scientific">Rhizophlyctis rosea</name>
    <dbReference type="NCBI Taxonomy" id="64517"/>
    <lineage>
        <taxon>Eukaryota</taxon>
        <taxon>Fungi</taxon>
        <taxon>Fungi incertae sedis</taxon>
        <taxon>Chytridiomycota</taxon>
        <taxon>Chytridiomycota incertae sedis</taxon>
        <taxon>Chytridiomycetes</taxon>
        <taxon>Rhizophlyctidales</taxon>
        <taxon>Rhizophlyctidaceae</taxon>
        <taxon>Rhizophlyctis</taxon>
    </lineage>
</organism>
<proteinExistence type="predicted"/>
<evidence type="ECO:0000313" key="3">
    <source>
        <dbReference type="Proteomes" id="UP001212841"/>
    </source>
</evidence>
<name>A0AAD5S2V8_9FUNG</name>